<dbReference type="SUPFAM" id="SSF51905">
    <property type="entry name" value="FAD/NAD(P)-binding domain"/>
    <property type="match status" value="1"/>
</dbReference>
<dbReference type="AlphaFoldDB" id="A0A9N8H4L2"/>
<dbReference type="InterPro" id="IPR036844">
    <property type="entry name" value="Hint_dom_sf"/>
</dbReference>
<dbReference type="Gene3D" id="2.170.16.10">
    <property type="entry name" value="Hedgehog/Intein (Hint) domain"/>
    <property type="match status" value="1"/>
</dbReference>
<dbReference type="CDD" id="cd00081">
    <property type="entry name" value="Hint"/>
    <property type="match status" value="1"/>
</dbReference>
<feature type="domain" description="Hint" evidence="2">
    <location>
        <begin position="703"/>
        <end position="797"/>
    </location>
</feature>
<dbReference type="SUPFAM" id="SSF51294">
    <property type="entry name" value="Hedgehog/intein (Hint) domain"/>
    <property type="match status" value="1"/>
</dbReference>
<accession>A0A9N8H4L2</accession>
<keyword evidence="4" id="KW-1185">Reference proteome</keyword>
<sequence length="861" mass="93487">MSLASVASVTAAENKCSFLPANEGPPFSVQLPVGVLSHPLSDFPLEFRGISPIVTRAPLAFGETPRVTIQRYSQRPDVFYDSAENRVVFSAATCGDTGRHTGTKSATENRGYKEEETMSAATSGASTTSSRLWMWSTTALITALLGRHSSSASSSVVMAFGALLLTGFAGSASVVQAQDLHDDCEPVVQILVQAPAAYKGAVEICLEEIDDTAICPDPFPTYPTCNDPSPTCEVAVVGAGAGGLYAALRMVDEGVVDASDVCVFEMTERVGGRLMSLRGLGPEDNLVIDAGGYRTWPEFTPTAHALITEYLGIPMGCYDDSDPCQVYNIVDENGTKAGFTLFVEEMMQRLSDGGACFYPFHELKSIDRLVNFDVLGEAVVARQDAGVSVNTSAVTELYFSNGVNATAKLATILNVPQRPLLNIVRDSHFDDKGMLDAATLDALHSVQTVIATKLYLYYPRGHVFWHKLGLFSGDFEHEGDARNMLLAGRYHDGQVECDDPEDLDTCHGFLLAVYANDLSGNKAQYFRRYQRDRPEPVTIISNQDLEGREFLRHAHNQLMDYHLLYKRDAPYTGFQASQILANIQAPTWAVLSTWNTAIPWAGGAWHAWTDTSNIDLAKQPFVHDEIYVINEAFSLMHGWAEGSIKVADEVLQDHFGIARPWNFTVVDLNQIVRQTDSQECTATDTAQAQADTSRGADDGAAALLCFTGDAMVSMADGSFKAIGSVEVGDEVLTGGPNAQVGVVTETLYHPVNRQVPVAKLMTESHGELVGTPDHPVLHENEWVEFGLLPGETVVIKEQFVDAFYNLEIDGHLLDESLHSYMVHGMVASGLGDNPALNMRYPRQKEWKILAAGVNGIAGAAA</sequence>
<dbReference type="InterPro" id="IPR036188">
    <property type="entry name" value="FAD/NAD-bd_sf"/>
</dbReference>
<proteinExistence type="predicted"/>
<dbReference type="Pfam" id="PF13450">
    <property type="entry name" value="NAD_binding_8"/>
    <property type="match status" value="1"/>
</dbReference>
<feature type="region of interest" description="Disordered" evidence="1">
    <location>
        <begin position="98"/>
        <end position="123"/>
    </location>
</feature>
<evidence type="ECO:0000256" key="1">
    <source>
        <dbReference type="SAM" id="MobiDB-lite"/>
    </source>
</evidence>
<dbReference type="PROSITE" id="PS50817">
    <property type="entry name" value="INTEIN_N_TER"/>
    <property type="match status" value="1"/>
</dbReference>
<dbReference type="Pfam" id="PF14623">
    <property type="entry name" value="Vint"/>
    <property type="match status" value="1"/>
</dbReference>
<reference evidence="3" key="1">
    <citation type="submission" date="2020-06" db="EMBL/GenBank/DDBJ databases">
        <authorList>
            <consortium name="Plant Systems Biology data submission"/>
        </authorList>
    </citation>
    <scope>NUCLEOTIDE SEQUENCE</scope>
    <source>
        <strain evidence="3">D6</strain>
    </source>
</reference>
<evidence type="ECO:0000313" key="3">
    <source>
        <dbReference type="EMBL" id="CAB9499075.1"/>
    </source>
</evidence>
<dbReference type="EMBL" id="CAICTM010000052">
    <property type="protein sequence ID" value="CAB9499075.1"/>
    <property type="molecule type" value="Genomic_DNA"/>
</dbReference>
<protein>
    <submittedName>
        <fullName evidence="3">Flavin containing amine oxidoreductase</fullName>
    </submittedName>
</protein>
<dbReference type="Proteomes" id="UP001153069">
    <property type="component" value="Unassembled WGS sequence"/>
</dbReference>
<gene>
    <name evidence="3" type="ORF">SEMRO_53_G031360.1</name>
</gene>
<comment type="caution">
    <text evidence="3">The sequence shown here is derived from an EMBL/GenBank/DDBJ whole genome shotgun (WGS) entry which is preliminary data.</text>
</comment>
<dbReference type="InterPro" id="IPR006141">
    <property type="entry name" value="Intein_N"/>
</dbReference>
<evidence type="ECO:0000313" key="4">
    <source>
        <dbReference type="Proteomes" id="UP001153069"/>
    </source>
</evidence>
<organism evidence="3 4">
    <name type="scientific">Seminavis robusta</name>
    <dbReference type="NCBI Taxonomy" id="568900"/>
    <lineage>
        <taxon>Eukaryota</taxon>
        <taxon>Sar</taxon>
        <taxon>Stramenopiles</taxon>
        <taxon>Ochrophyta</taxon>
        <taxon>Bacillariophyta</taxon>
        <taxon>Bacillariophyceae</taxon>
        <taxon>Bacillariophycidae</taxon>
        <taxon>Naviculales</taxon>
        <taxon>Naviculaceae</taxon>
        <taxon>Seminavis</taxon>
    </lineage>
</organism>
<evidence type="ECO:0000259" key="2">
    <source>
        <dbReference type="SMART" id="SM00306"/>
    </source>
</evidence>
<dbReference type="SMART" id="SM00306">
    <property type="entry name" value="HintN"/>
    <property type="match status" value="1"/>
</dbReference>
<dbReference type="InterPro" id="IPR039510">
    <property type="entry name" value="Vint_dom"/>
</dbReference>
<name>A0A9N8H4L2_9STRA</name>
<dbReference type="InterPro" id="IPR003587">
    <property type="entry name" value="Hint_dom_N"/>
</dbReference>
<dbReference type="Gene3D" id="3.50.50.60">
    <property type="entry name" value="FAD/NAD(P)-binding domain"/>
    <property type="match status" value="1"/>
</dbReference>
<dbReference type="GO" id="GO:0016539">
    <property type="term" value="P:intein-mediated protein splicing"/>
    <property type="evidence" value="ECO:0007669"/>
    <property type="project" value="InterPro"/>
</dbReference>
<dbReference type="OrthoDB" id="41654at2759"/>